<evidence type="ECO:0000313" key="1">
    <source>
        <dbReference type="EMBL" id="SHK92486.1"/>
    </source>
</evidence>
<reference evidence="1 2" key="1">
    <citation type="submission" date="2016-11" db="EMBL/GenBank/DDBJ databases">
        <authorList>
            <person name="Jaros S."/>
            <person name="Januszkiewicz K."/>
            <person name="Wedrychowicz H."/>
        </authorList>
    </citation>
    <scope>NUCLEOTIDE SEQUENCE [LARGE SCALE GENOMIC DNA]</scope>
    <source>
        <strain evidence="1 2">DSM 27406</strain>
    </source>
</reference>
<keyword evidence="2" id="KW-1185">Reference proteome</keyword>
<organism evidence="1 2">
    <name type="scientific">Chitinophaga jiangningensis</name>
    <dbReference type="NCBI Taxonomy" id="1419482"/>
    <lineage>
        <taxon>Bacteria</taxon>
        <taxon>Pseudomonadati</taxon>
        <taxon>Bacteroidota</taxon>
        <taxon>Chitinophagia</taxon>
        <taxon>Chitinophagales</taxon>
        <taxon>Chitinophagaceae</taxon>
        <taxon>Chitinophaga</taxon>
    </lineage>
</organism>
<accession>A0A1M6WFU8</accession>
<dbReference type="AlphaFoldDB" id="A0A1M6WFU8"/>
<dbReference type="RefSeq" id="WP_073077867.1">
    <property type="nucleotide sequence ID" value="NZ_FRBL01000001.1"/>
</dbReference>
<sequence length="130" mass="14408">MRPEIEFFKQLVKSSITDKTLPESILKTDVAGRFNDLADLLDQLLNLNGPQEVLFQADGAHNPNGKVIEFITILPAADVILRIGKVAGGDEIQPDVFYAANELAFATIYSANTIYFSGVTEDITIKFYQR</sequence>
<dbReference type="EMBL" id="FRBL01000001">
    <property type="protein sequence ID" value="SHK92486.1"/>
    <property type="molecule type" value="Genomic_DNA"/>
</dbReference>
<protein>
    <submittedName>
        <fullName evidence="1">Uncharacterized protein</fullName>
    </submittedName>
</protein>
<gene>
    <name evidence="1" type="ORF">SAMN05444266_101607</name>
</gene>
<evidence type="ECO:0000313" key="2">
    <source>
        <dbReference type="Proteomes" id="UP000184420"/>
    </source>
</evidence>
<name>A0A1M6WFU8_9BACT</name>
<dbReference type="Proteomes" id="UP000184420">
    <property type="component" value="Unassembled WGS sequence"/>
</dbReference>
<proteinExistence type="predicted"/>
<dbReference type="STRING" id="1419482.SAMN05444266_101607"/>